<evidence type="ECO:0000313" key="1">
    <source>
        <dbReference type="EMBL" id="KAF7138749.1"/>
    </source>
</evidence>
<accession>A0A834GN17</accession>
<gene>
    <name evidence="1" type="ORF">RHSIM_Rhsim07G0158100</name>
</gene>
<dbReference type="InterPro" id="IPR010255">
    <property type="entry name" value="Haem_peroxidase_sf"/>
</dbReference>
<keyword evidence="2" id="KW-1185">Reference proteome</keyword>
<proteinExistence type="predicted"/>
<comment type="caution">
    <text evidence="1">The sequence shown here is derived from an EMBL/GenBank/DDBJ whole genome shotgun (WGS) entry which is preliminary data.</text>
</comment>
<dbReference type="SUPFAM" id="SSF48113">
    <property type="entry name" value="Heme-dependent peroxidases"/>
    <property type="match status" value="1"/>
</dbReference>
<reference evidence="1" key="1">
    <citation type="submission" date="2019-11" db="EMBL/GenBank/DDBJ databases">
        <authorList>
            <person name="Liu Y."/>
            <person name="Hou J."/>
            <person name="Li T.-Q."/>
            <person name="Guan C.-H."/>
            <person name="Wu X."/>
            <person name="Wu H.-Z."/>
            <person name="Ling F."/>
            <person name="Zhang R."/>
            <person name="Shi X.-G."/>
            <person name="Ren J.-P."/>
            <person name="Chen E.-F."/>
            <person name="Sun J.-M."/>
        </authorList>
    </citation>
    <scope>NUCLEOTIDE SEQUENCE</scope>
    <source>
        <strain evidence="1">Adult_tree_wgs_1</strain>
        <tissue evidence="1">Leaves</tissue>
    </source>
</reference>
<dbReference type="EMBL" id="WJXA01000007">
    <property type="protein sequence ID" value="KAF7138749.1"/>
    <property type="molecule type" value="Genomic_DNA"/>
</dbReference>
<evidence type="ECO:0000313" key="2">
    <source>
        <dbReference type="Proteomes" id="UP000626092"/>
    </source>
</evidence>
<organism evidence="1 2">
    <name type="scientific">Rhododendron simsii</name>
    <name type="common">Sims's rhododendron</name>
    <dbReference type="NCBI Taxonomy" id="118357"/>
    <lineage>
        <taxon>Eukaryota</taxon>
        <taxon>Viridiplantae</taxon>
        <taxon>Streptophyta</taxon>
        <taxon>Embryophyta</taxon>
        <taxon>Tracheophyta</taxon>
        <taxon>Spermatophyta</taxon>
        <taxon>Magnoliopsida</taxon>
        <taxon>eudicotyledons</taxon>
        <taxon>Gunneridae</taxon>
        <taxon>Pentapetalae</taxon>
        <taxon>asterids</taxon>
        <taxon>Ericales</taxon>
        <taxon>Ericaceae</taxon>
        <taxon>Ericoideae</taxon>
        <taxon>Rhodoreae</taxon>
        <taxon>Rhododendron</taxon>
    </lineage>
</organism>
<dbReference type="Gene3D" id="1.10.520.10">
    <property type="match status" value="1"/>
</dbReference>
<dbReference type="Proteomes" id="UP000626092">
    <property type="component" value="Unassembled WGS sequence"/>
</dbReference>
<dbReference type="GO" id="GO:0006979">
    <property type="term" value="P:response to oxidative stress"/>
    <property type="evidence" value="ECO:0007669"/>
    <property type="project" value="InterPro"/>
</dbReference>
<name>A0A834GN17_RHOSS</name>
<protein>
    <submittedName>
        <fullName evidence="1">Uncharacterized protein</fullName>
    </submittedName>
</protein>
<dbReference type="AlphaFoldDB" id="A0A834GN17"/>
<dbReference type="GO" id="GO:0020037">
    <property type="term" value="F:heme binding"/>
    <property type="evidence" value="ECO:0007669"/>
    <property type="project" value="InterPro"/>
</dbReference>
<dbReference type="GO" id="GO:0004601">
    <property type="term" value="F:peroxidase activity"/>
    <property type="evidence" value="ECO:0007669"/>
    <property type="project" value="InterPro"/>
</dbReference>
<sequence>MMIQPVSWADMIAIAGAEAVSVCGGPNIPVVGDSWGSKLVAYHISMILASIKLLVDLLRLEVYTDMGLIRLFIRLLEGLVDKLHHEPIRIGKAAECPNVKAKMSHGIVSPTELGEIGYFEFEQKWLIGEEAMI</sequence>